<dbReference type="InterPro" id="IPR039852">
    <property type="entry name" value="CAND1/CAND2"/>
</dbReference>
<feature type="non-terminal residue" evidence="6">
    <location>
        <position position="1353"/>
    </location>
</feature>
<evidence type="ECO:0000256" key="3">
    <source>
        <dbReference type="ARBA" id="ARBA00022786"/>
    </source>
</evidence>
<dbReference type="Gene3D" id="1.25.10.10">
    <property type="entry name" value="Leucine-rich Repeat Variant"/>
    <property type="match status" value="1"/>
</dbReference>
<dbReference type="PANTHER" id="PTHR12696">
    <property type="entry name" value="TIP120"/>
    <property type="match status" value="1"/>
</dbReference>
<keyword evidence="3" id="KW-0833">Ubl conjugation pathway</keyword>
<dbReference type="EMBL" id="NCSJ02000071">
    <property type="protein sequence ID" value="RFU31640.1"/>
    <property type="molecule type" value="Genomic_DNA"/>
</dbReference>
<evidence type="ECO:0000256" key="2">
    <source>
        <dbReference type="ARBA" id="ARBA00022737"/>
    </source>
</evidence>
<keyword evidence="2" id="KW-0677">Repeat</keyword>
<feature type="non-terminal residue" evidence="6">
    <location>
        <position position="1"/>
    </location>
</feature>
<gene>
    <name evidence="6" type="ORF">B7463_g4686</name>
</gene>
<feature type="region of interest" description="Disordered" evidence="4">
    <location>
        <begin position="365"/>
        <end position="403"/>
    </location>
</feature>
<reference evidence="6 7" key="1">
    <citation type="submission" date="2018-05" db="EMBL/GenBank/DDBJ databases">
        <title>Draft genome sequence of Scytalidium lignicola DSM 105466, a ubiquitous saprotrophic fungus.</title>
        <authorList>
            <person name="Buettner E."/>
            <person name="Gebauer A.M."/>
            <person name="Hofrichter M."/>
            <person name="Liers C."/>
            <person name="Kellner H."/>
        </authorList>
    </citation>
    <scope>NUCLEOTIDE SEQUENCE [LARGE SCALE GENOMIC DNA]</scope>
    <source>
        <strain evidence="6 7">DSM 105466</strain>
    </source>
</reference>
<protein>
    <recommendedName>
        <fullName evidence="5">TATA-binding protein interacting (TIP20) domain-containing protein</fullName>
    </recommendedName>
</protein>
<proteinExistence type="inferred from homology"/>
<dbReference type="Pfam" id="PF08623">
    <property type="entry name" value="TIP120"/>
    <property type="match status" value="1"/>
</dbReference>
<keyword evidence="7" id="KW-1185">Reference proteome</keyword>
<organism evidence="6 7">
    <name type="scientific">Scytalidium lignicola</name>
    <name type="common">Hyphomycete</name>
    <dbReference type="NCBI Taxonomy" id="5539"/>
    <lineage>
        <taxon>Eukaryota</taxon>
        <taxon>Fungi</taxon>
        <taxon>Dikarya</taxon>
        <taxon>Ascomycota</taxon>
        <taxon>Pezizomycotina</taxon>
        <taxon>Leotiomycetes</taxon>
        <taxon>Leotiomycetes incertae sedis</taxon>
        <taxon>Scytalidium</taxon>
    </lineage>
</organism>
<evidence type="ECO:0000256" key="1">
    <source>
        <dbReference type="ARBA" id="ARBA00007657"/>
    </source>
</evidence>
<evidence type="ECO:0000313" key="6">
    <source>
        <dbReference type="EMBL" id="RFU31640.1"/>
    </source>
</evidence>
<dbReference type="OrthoDB" id="6260732at2759"/>
<comment type="caution">
    <text evidence="6">The sequence shown here is derived from an EMBL/GenBank/DDBJ whole genome shotgun (WGS) entry which is preliminary data.</text>
</comment>
<dbReference type="STRING" id="5539.A0A3E2HE12"/>
<dbReference type="Proteomes" id="UP000258309">
    <property type="component" value="Unassembled WGS sequence"/>
</dbReference>
<dbReference type="InterPro" id="IPR013932">
    <property type="entry name" value="TATA-bd_TIP120"/>
</dbReference>
<dbReference type="SUPFAM" id="SSF48371">
    <property type="entry name" value="ARM repeat"/>
    <property type="match status" value="1"/>
</dbReference>
<name>A0A3E2HE12_SCYLI</name>
<accession>A0A3E2HE12</accession>
<feature type="compositionally biased region" description="Acidic residues" evidence="4">
    <location>
        <begin position="367"/>
        <end position="403"/>
    </location>
</feature>
<dbReference type="InterPro" id="IPR016024">
    <property type="entry name" value="ARM-type_fold"/>
</dbReference>
<comment type="similarity">
    <text evidence="1">Belongs to the CAND family.</text>
</comment>
<feature type="domain" description="TATA-binding protein interacting (TIP20)" evidence="5">
    <location>
        <begin position="1161"/>
        <end position="1334"/>
    </location>
</feature>
<dbReference type="OMA" id="AYIPHFQ"/>
<evidence type="ECO:0000256" key="4">
    <source>
        <dbReference type="SAM" id="MobiDB-lite"/>
    </source>
</evidence>
<sequence>MSNQIPAIVSSQTVAGLLPKLHDADPDYRFMSLNDLYQVLTLGKQDFLYNDYNTAARAVDGVLKTLDDQNGEVQNLAIKCLVPLVAKLPSSILAPLIEKLSNFNTQNSVDNSIPAMALRTVVITLPRPISGVTPTKDVVEAYSAISRVLIPRLVGRLVLQKSAKGTKLPQPPPGMLEIDSSKDVDPEAVDVLIEVVRCFGPLLQQAEVEALQTLLLGILQAGRAGSVVKKRAVVAISILAIYLSDDDLSSLVSQLIESLNNPHLTPVQRRLYITVLGSMARSIPPRFGPYLKTLAPFILSALSEKELTEQLENSAEDGEPDPETDDVREAALVALDGFLSSCSGEMRIFTEETIGAALRFLKYDPNYNDDEDDEEMGGTQQEDDDMDEFDDDDDFEAEAGFDDDDDDASWKVRRCAAKALYTVISTRGSGDLLDDGTLYSQVAPVLVQRFNEREENVRLEVIATLSLLIRKTGSGLLMNFSEDGVEYVNQAPQGRKRRRESSTTTFDTKTMLQMSAGLTSPPLEPVPTSGPRADLARLCPAIIKATTKLLKGNSIPTRQAVINLLDDLVSVQNGGLSESFSQIVDLIVDAIKPPASSASHSTSISSGGAASATANTLRIAALRLIGDICKTHPAGLLEPYLPRTIPSIVSAVNDKYYKISGEAISAVEQFIKALTPPRSRSMNQSHEADLQKLYKVVLDRVSAVDADLEVRHRAIHALGILLARTASTEGASLLSPSDRTAALDLLYERLRNETTRLAAVRAIDTVAALTMSKDRLQPKWIRDVSLELSAQLRKSNRSLRGASLAALKDLVVAPDARNALDKQTIQGLANALLPLLNTVDLHLLGPALLVLATLVADNAALVVTEALNTALCGLLTAQLGGAVLEAVLVLVTNIGQASVGQPLMAGLLKDVSINGDPTVVGKVIGTLLVFGGPSVGVNLENFMAEITNLSSDDARRSLALAVLGEAGLRLGPKSPLKPSTFIAQFDSDSDKVPLAAAIALGRAGAGNIPAYLPEILSTMDKGGNSQYLLLHSIKEILQQAGNNSTDISSYTKAIWDRLLVASQVEDNKAVGAECIGRLAIIDPKTYMPQLQGYLQDEKPSVRAMVIQAIRYTLPDSDEAFDSVLKASLIDMLTIMLRDPELENRRLALTTLNSAAHNKPDLILPHLGQLVPLVMNESVIKPELIREVMMGPFKHKVDDGLELRKGSTGAILSLPYRMLTLYTDTLVLYDRVIAGLKDEHDIRALCNLMLTKLVVLDPDETTRRLDAIADCFRSILSTKLKDNAVKQEIEKQDEAIKGVLRVTLLLHSAIPSASSGLGAQGSHHQTWRTYWEWVEKDFDIQMKSLREETKEALP</sequence>
<evidence type="ECO:0000313" key="7">
    <source>
        <dbReference type="Proteomes" id="UP000258309"/>
    </source>
</evidence>
<dbReference type="GO" id="GO:0010265">
    <property type="term" value="P:SCF complex assembly"/>
    <property type="evidence" value="ECO:0007669"/>
    <property type="project" value="InterPro"/>
</dbReference>
<dbReference type="InterPro" id="IPR011989">
    <property type="entry name" value="ARM-like"/>
</dbReference>
<evidence type="ECO:0000259" key="5">
    <source>
        <dbReference type="Pfam" id="PF08623"/>
    </source>
</evidence>
<dbReference type="Pfam" id="PF25782">
    <property type="entry name" value="TPR_CAND1"/>
    <property type="match status" value="1"/>
</dbReference>